<dbReference type="SMART" id="SM00926">
    <property type="entry name" value="Molybdop_Fe4S4"/>
    <property type="match status" value="1"/>
</dbReference>
<keyword evidence="4" id="KW-0408">Iron</keyword>
<evidence type="ECO:0000256" key="5">
    <source>
        <dbReference type="ARBA" id="ARBA00023014"/>
    </source>
</evidence>
<gene>
    <name evidence="7" type="ORF">S03H2_03477</name>
</gene>
<organism evidence="7">
    <name type="scientific">marine sediment metagenome</name>
    <dbReference type="NCBI Taxonomy" id="412755"/>
    <lineage>
        <taxon>unclassified sequences</taxon>
        <taxon>metagenomes</taxon>
        <taxon>ecological metagenomes</taxon>
    </lineage>
</organism>
<protein>
    <recommendedName>
        <fullName evidence="6">4Fe-4S Mo/W bis-MGD-type domain-containing protein</fullName>
    </recommendedName>
</protein>
<evidence type="ECO:0000256" key="3">
    <source>
        <dbReference type="ARBA" id="ARBA00023002"/>
    </source>
</evidence>
<dbReference type="AlphaFoldDB" id="X1FML5"/>
<dbReference type="GO" id="GO:0022904">
    <property type="term" value="P:respiratory electron transport chain"/>
    <property type="evidence" value="ECO:0007669"/>
    <property type="project" value="TreeGrafter"/>
</dbReference>
<dbReference type="GO" id="GO:0016020">
    <property type="term" value="C:membrane"/>
    <property type="evidence" value="ECO:0007669"/>
    <property type="project" value="TreeGrafter"/>
</dbReference>
<comment type="caution">
    <text evidence="7">The sequence shown here is derived from an EMBL/GenBank/DDBJ whole genome shotgun (WGS) entry which is preliminary data.</text>
</comment>
<dbReference type="GO" id="GO:0003954">
    <property type="term" value="F:NADH dehydrogenase activity"/>
    <property type="evidence" value="ECO:0007669"/>
    <property type="project" value="TreeGrafter"/>
</dbReference>
<dbReference type="EMBL" id="BARU01001285">
    <property type="protein sequence ID" value="GAH30614.1"/>
    <property type="molecule type" value="Genomic_DNA"/>
</dbReference>
<evidence type="ECO:0000256" key="1">
    <source>
        <dbReference type="ARBA" id="ARBA00022485"/>
    </source>
</evidence>
<dbReference type="SUPFAM" id="SSF53706">
    <property type="entry name" value="Formate dehydrogenase/DMSO reductase, domains 1-3"/>
    <property type="match status" value="1"/>
</dbReference>
<evidence type="ECO:0000259" key="6">
    <source>
        <dbReference type="PROSITE" id="PS51669"/>
    </source>
</evidence>
<dbReference type="Gene3D" id="3.40.228.10">
    <property type="entry name" value="Dimethylsulfoxide Reductase, domain 2"/>
    <property type="match status" value="1"/>
</dbReference>
<name>X1FML5_9ZZZZ</name>
<dbReference type="PANTHER" id="PTHR43105:SF14">
    <property type="entry name" value="FORMATE DEHYDROGENASE H"/>
    <property type="match status" value="1"/>
</dbReference>
<dbReference type="GO" id="GO:0046872">
    <property type="term" value="F:metal ion binding"/>
    <property type="evidence" value="ECO:0007669"/>
    <property type="project" value="UniProtKB-KW"/>
</dbReference>
<sequence>MSIEYVPTICPYCSCGCGIYLVVRDGKIIGQEPWKEHPINEGTNCPKGKNAYEFLYSDDRLKMPLVRKNGALKETPWEEALDLISSQLKEATPESFGFIASCRNSNEDAYVMQKFTRVVMGTNNVEYCGRLCHSPAAAALIPAMGSGVMQTSQPEIELADCFFLAGVNMQETFPMITRRVLRAKARGAKVIYTDPRKTATARYLADIHLQLRSGTDAALINAMMSIILAEGLEDKEFIASKTAGFDELRDFLSKVDLKEAEEITGVPLEKIREAAMTYAKAERGCILYDQGMSQHYVGTDNVRAHANLALLCGHAGKPGSGINSMRGQINGEGSGDMGCLCVFYPGFKRVSEESAKFFEEAWGVSNLPTKPGFTYIDMLYKCPYLYIVGGDPMMAVPDVNNLKKTLEKANFIVVQDIFLTEIAKLAHVVLPAATWV</sequence>
<dbReference type="FunFam" id="2.20.25.90:FF:000006">
    <property type="entry name" value="Formate dehydrogenase alpha subunit"/>
    <property type="match status" value="1"/>
</dbReference>
<feature type="domain" description="4Fe-4S Mo/W bis-MGD-type" evidence="6">
    <location>
        <begin position="3"/>
        <end position="59"/>
    </location>
</feature>
<dbReference type="InterPro" id="IPR006656">
    <property type="entry name" value="Mopterin_OxRdtase"/>
</dbReference>
<accession>X1FML5</accession>
<dbReference type="InterPro" id="IPR050123">
    <property type="entry name" value="Prok_molybdopt-oxidoreductase"/>
</dbReference>
<keyword evidence="3" id="KW-0560">Oxidoreductase</keyword>
<evidence type="ECO:0000313" key="7">
    <source>
        <dbReference type="EMBL" id="GAH30614.1"/>
    </source>
</evidence>
<keyword evidence="2" id="KW-0479">Metal-binding</keyword>
<feature type="non-terminal residue" evidence="7">
    <location>
        <position position="436"/>
    </location>
</feature>
<reference evidence="7" key="1">
    <citation type="journal article" date="2014" name="Front. Microbiol.">
        <title>High frequency of phylogenetically diverse reductive dehalogenase-homologous genes in deep subseafloor sedimentary metagenomes.</title>
        <authorList>
            <person name="Kawai M."/>
            <person name="Futagami T."/>
            <person name="Toyoda A."/>
            <person name="Takaki Y."/>
            <person name="Nishi S."/>
            <person name="Hori S."/>
            <person name="Arai W."/>
            <person name="Tsubouchi T."/>
            <person name="Morono Y."/>
            <person name="Uchiyama I."/>
            <person name="Ito T."/>
            <person name="Fujiyama A."/>
            <person name="Inagaki F."/>
            <person name="Takami H."/>
        </authorList>
    </citation>
    <scope>NUCLEOTIDE SEQUENCE</scope>
    <source>
        <strain evidence="7">Expedition CK06-06</strain>
    </source>
</reference>
<dbReference type="Pfam" id="PF00384">
    <property type="entry name" value="Molybdopterin"/>
    <property type="match status" value="1"/>
</dbReference>
<proteinExistence type="predicted"/>
<dbReference type="Gene3D" id="2.20.25.90">
    <property type="entry name" value="ADC-like domains"/>
    <property type="match status" value="1"/>
</dbReference>
<dbReference type="Pfam" id="PF04879">
    <property type="entry name" value="Molybdop_Fe4S4"/>
    <property type="match status" value="1"/>
</dbReference>
<keyword evidence="5" id="KW-0411">Iron-sulfur</keyword>
<dbReference type="PROSITE" id="PS51669">
    <property type="entry name" value="4FE4S_MOW_BIS_MGD"/>
    <property type="match status" value="1"/>
</dbReference>
<evidence type="ECO:0000256" key="2">
    <source>
        <dbReference type="ARBA" id="ARBA00022723"/>
    </source>
</evidence>
<dbReference type="PANTHER" id="PTHR43105">
    <property type="entry name" value="RESPIRATORY NITRATE REDUCTASE"/>
    <property type="match status" value="1"/>
</dbReference>
<evidence type="ECO:0000256" key="4">
    <source>
        <dbReference type="ARBA" id="ARBA00023004"/>
    </source>
</evidence>
<dbReference type="InterPro" id="IPR006963">
    <property type="entry name" value="Mopterin_OxRdtase_4Fe-4S_dom"/>
</dbReference>
<dbReference type="Gene3D" id="3.40.50.740">
    <property type="match status" value="1"/>
</dbReference>
<dbReference type="GO" id="GO:0051539">
    <property type="term" value="F:4 iron, 4 sulfur cluster binding"/>
    <property type="evidence" value="ECO:0007669"/>
    <property type="project" value="UniProtKB-KW"/>
</dbReference>
<keyword evidence="1" id="KW-0004">4Fe-4S</keyword>